<organism evidence="2 3">
    <name type="scientific">Gossypium arboreum</name>
    <name type="common">Tree cotton</name>
    <name type="synonym">Gossypium nanking</name>
    <dbReference type="NCBI Taxonomy" id="29729"/>
    <lineage>
        <taxon>Eukaryota</taxon>
        <taxon>Viridiplantae</taxon>
        <taxon>Streptophyta</taxon>
        <taxon>Embryophyta</taxon>
        <taxon>Tracheophyta</taxon>
        <taxon>Spermatophyta</taxon>
        <taxon>Magnoliopsida</taxon>
        <taxon>eudicotyledons</taxon>
        <taxon>Gunneridae</taxon>
        <taxon>Pentapetalae</taxon>
        <taxon>rosids</taxon>
        <taxon>malvids</taxon>
        <taxon>Malvales</taxon>
        <taxon>Malvaceae</taxon>
        <taxon>Malvoideae</taxon>
        <taxon>Gossypium</taxon>
    </lineage>
</organism>
<keyword evidence="3" id="KW-1185">Reference proteome</keyword>
<feature type="region of interest" description="Disordered" evidence="1">
    <location>
        <begin position="132"/>
        <end position="156"/>
    </location>
</feature>
<reference evidence="3" key="1">
    <citation type="submission" date="2014-09" db="EMBL/GenBank/DDBJ databases">
        <authorList>
            <person name="Mudge J."/>
            <person name="Ramaraj T."/>
            <person name="Lindquist I.E."/>
            <person name="Bharti A.K."/>
            <person name="Sundararajan A."/>
            <person name="Cameron C.T."/>
            <person name="Woodward J.E."/>
            <person name="May G.D."/>
            <person name="Brubaker C."/>
            <person name="Broadhvest J."/>
            <person name="Wilkins T.A."/>
        </authorList>
    </citation>
    <scope>NUCLEOTIDE SEQUENCE</scope>
    <source>
        <strain evidence="3">cv. AKA8401</strain>
    </source>
</reference>
<dbReference type="EMBL" id="JRRC01337325">
    <property type="protein sequence ID" value="KHG03240.1"/>
    <property type="molecule type" value="Genomic_DNA"/>
</dbReference>
<dbReference type="AlphaFoldDB" id="A0A0B0MR64"/>
<proteinExistence type="predicted"/>
<evidence type="ECO:0000313" key="3">
    <source>
        <dbReference type="Proteomes" id="UP000032142"/>
    </source>
</evidence>
<dbReference type="Proteomes" id="UP000032142">
    <property type="component" value="Unassembled WGS sequence"/>
</dbReference>
<name>A0A0B0MR64_GOSAR</name>
<accession>A0A0B0MR64</accession>
<sequence length="156" mass="17093">MGIGLGLVPQASIRDQGTSEASITLSPEALVGTKGLVNSFIFSTRSCVTHGLPHEHVVQPCVHYISIFQVSMHSSKHRQRHGRVSQPCRGHGLTHVRVPWPCALKGLLTSKTECQGFYTRAETRACHGRVRDMSHGHGRLPSRVKTPIGSNRKINS</sequence>
<comment type="caution">
    <text evidence="2">The sequence shown here is derived from an EMBL/GenBank/DDBJ whole genome shotgun (WGS) entry which is preliminary data.</text>
</comment>
<evidence type="ECO:0000313" key="2">
    <source>
        <dbReference type="EMBL" id="KHG03240.1"/>
    </source>
</evidence>
<gene>
    <name evidence="2" type="ORF">F383_27446</name>
</gene>
<evidence type="ECO:0000256" key="1">
    <source>
        <dbReference type="SAM" id="MobiDB-lite"/>
    </source>
</evidence>
<protein>
    <submittedName>
        <fullName evidence="2">Mitochondrial import protein mas5</fullName>
    </submittedName>
</protein>